<dbReference type="STRING" id="4795.A0A225W8Z4"/>
<feature type="chain" id="PRO_5028512230" description="RxLR effector protein" evidence="5">
    <location>
        <begin position="24"/>
        <end position="144"/>
    </location>
</feature>
<comment type="similarity">
    <text evidence="2 5">Belongs to the RxLR effector family.</text>
</comment>
<proteinExistence type="inferred from homology"/>
<evidence type="ECO:0000313" key="7">
    <source>
        <dbReference type="Proteomes" id="UP000198211"/>
    </source>
</evidence>
<evidence type="ECO:0000256" key="1">
    <source>
        <dbReference type="ARBA" id="ARBA00004613"/>
    </source>
</evidence>
<evidence type="ECO:0000256" key="3">
    <source>
        <dbReference type="ARBA" id="ARBA00022525"/>
    </source>
</evidence>
<comment type="subcellular location">
    <subcellularLocation>
        <location evidence="1 5">Secreted</location>
    </subcellularLocation>
</comment>
<reference evidence="7" key="1">
    <citation type="submission" date="2017-03" db="EMBL/GenBank/DDBJ databases">
        <title>Phytopthora megakarya and P. palmivora, two closely related causual agents of cacao black pod achieved similar genome size and gene model numbers by different mechanisms.</title>
        <authorList>
            <person name="Ali S."/>
            <person name="Shao J."/>
            <person name="Larry D.J."/>
            <person name="Kronmiller B."/>
            <person name="Shen D."/>
            <person name="Strem M.D."/>
            <person name="Melnick R.L."/>
            <person name="Guiltinan M.J."/>
            <person name="Tyler B.M."/>
            <person name="Meinhardt L.W."/>
            <person name="Bailey B.A."/>
        </authorList>
    </citation>
    <scope>NUCLEOTIDE SEQUENCE [LARGE SCALE GENOMIC DNA]</scope>
    <source>
        <strain evidence="7">zdho120</strain>
    </source>
</reference>
<dbReference type="Gene3D" id="1.10.10.2460">
    <property type="match status" value="1"/>
</dbReference>
<dbReference type="Proteomes" id="UP000198211">
    <property type="component" value="Unassembled WGS sequence"/>
</dbReference>
<accession>A0A225W8Z4</accession>
<evidence type="ECO:0000256" key="5">
    <source>
        <dbReference type="RuleBase" id="RU367124"/>
    </source>
</evidence>
<keyword evidence="4 5" id="KW-0732">Signal</keyword>
<comment type="function">
    <text evidence="5">Effector that suppresses plant defense responses during pathogen infection.</text>
</comment>
<dbReference type="AlphaFoldDB" id="A0A225W8Z4"/>
<dbReference type="Pfam" id="PF16810">
    <property type="entry name" value="RXLR"/>
    <property type="match status" value="1"/>
</dbReference>
<comment type="caution">
    <text evidence="6">The sequence shown here is derived from an EMBL/GenBank/DDBJ whole genome shotgun (WGS) entry which is preliminary data.</text>
</comment>
<organism evidence="6 7">
    <name type="scientific">Phytophthora megakarya</name>
    <dbReference type="NCBI Taxonomy" id="4795"/>
    <lineage>
        <taxon>Eukaryota</taxon>
        <taxon>Sar</taxon>
        <taxon>Stramenopiles</taxon>
        <taxon>Oomycota</taxon>
        <taxon>Peronosporomycetes</taxon>
        <taxon>Peronosporales</taxon>
        <taxon>Peronosporaceae</taxon>
        <taxon>Phytophthora</taxon>
    </lineage>
</organism>
<dbReference type="GO" id="GO:0005576">
    <property type="term" value="C:extracellular region"/>
    <property type="evidence" value="ECO:0007669"/>
    <property type="project" value="UniProtKB-SubCell"/>
</dbReference>
<feature type="signal peptide" evidence="5">
    <location>
        <begin position="1"/>
        <end position="23"/>
    </location>
</feature>
<dbReference type="OrthoDB" id="101840at2759"/>
<dbReference type="EMBL" id="NBNE01001387">
    <property type="protein sequence ID" value="OWZ14223.1"/>
    <property type="molecule type" value="Genomic_DNA"/>
</dbReference>
<evidence type="ECO:0000313" key="6">
    <source>
        <dbReference type="EMBL" id="OWZ14223.1"/>
    </source>
</evidence>
<evidence type="ECO:0000256" key="2">
    <source>
        <dbReference type="ARBA" id="ARBA00010400"/>
    </source>
</evidence>
<gene>
    <name evidence="6" type="ORF">PHMEG_00012329</name>
</gene>
<sequence length="144" mass="16515">MRLQYIMLMAIATLVTSNGVVSGVPVVRATEDVQLWKAADANLINPVNTEHVQPKRKRFLRTGDTKTTDYVYDPTKKKVFIEDKLHKSLTNPKKAKKLYKRWYKRGYSVKLVTRTLNQGANKDVVDVYDELAKGYAAYFKKKSS</sequence>
<protein>
    <recommendedName>
        <fullName evidence="5">RxLR effector protein</fullName>
    </recommendedName>
</protein>
<evidence type="ECO:0000256" key="4">
    <source>
        <dbReference type="ARBA" id="ARBA00022729"/>
    </source>
</evidence>
<dbReference type="InterPro" id="IPR031825">
    <property type="entry name" value="RXLR"/>
</dbReference>
<keyword evidence="3 5" id="KW-0964">Secreted</keyword>
<name>A0A225W8Z4_9STRA</name>
<keyword evidence="7" id="KW-1185">Reference proteome</keyword>